<keyword evidence="4" id="KW-1185">Reference proteome</keyword>
<reference evidence="3 4" key="1">
    <citation type="journal article" date="2018" name="Mol. Plant">
        <title>The genome of Artemisia annua provides insight into the evolution of Asteraceae family and artemisinin biosynthesis.</title>
        <authorList>
            <person name="Shen Q."/>
            <person name="Zhang L."/>
            <person name="Liao Z."/>
            <person name="Wang S."/>
            <person name="Yan T."/>
            <person name="Shi P."/>
            <person name="Liu M."/>
            <person name="Fu X."/>
            <person name="Pan Q."/>
            <person name="Wang Y."/>
            <person name="Lv Z."/>
            <person name="Lu X."/>
            <person name="Zhang F."/>
            <person name="Jiang W."/>
            <person name="Ma Y."/>
            <person name="Chen M."/>
            <person name="Hao X."/>
            <person name="Li L."/>
            <person name="Tang Y."/>
            <person name="Lv G."/>
            <person name="Zhou Y."/>
            <person name="Sun X."/>
            <person name="Brodelius P.E."/>
            <person name="Rose J.K.C."/>
            <person name="Tang K."/>
        </authorList>
    </citation>
    <scope>NUCLEOTIDE SEQUENCE [LARGE SCALE GENOMIC DNA]</scope>
    <source>
        <strain evidence="4">cv. Huhao1</strain>
        <tissue evidence="3">Leaf</tissue>
    </source>
</reference>
<protein>
    <submittedName>
        <fullName evidence="3">Transcription factor Spt20</fullName>
    </submittedName>
</protein>
<feature type="region of interest" description="Disordered" evidence="1">
    <location>
        <begin position="145"/>
        <end position="211"/>
    </location>
</feature>
<accession>A0A2U1P5A9</accession>
<dbReference type="Proteomes" id="UP000245207">
    <property type="component" value="Unassembled WGS sequence"/>
</dbReference>
<gene>
    <name evidence="3" type="ORF">CTI12_AA193070</name>
</gene>
<proteinExistence type="predicted"/>
<feature type="compositionally biased region" description="Basic and acidic residues" evidence="1">
    <location>
        <begin position="193"/>
        <end position="211"/>
    </location>
</feature>
<evidence type="ECO:0000313" key="4">
    <source>
        <dbReference type="Proteomes" id="UP000245207"/>
    </source>
</evidence>
<name>A0A2U1P5A9_ARTAN</name>
<organism evidence="3 4">
    <name type="scientific">Artemisia annua</name>
    <name type="common">Sweet wormwood</name>
    <dbReference type="NCBI Taxonomy" id="35608"/>
    <lineage>
        <taxon>Eukaryota</taxon>
        <taxon>Viridiplantae</taxon>
        <taxon>Streptophyta</taxon>
        <taxon>Embryophyta</taxon>
        <taxon>Tracheophyta</taxon>
        <taxon>Spermatophyta</taxon>
        <taxon>Magnoliopsida</taxon>
        <taxon>eudicotyledons</taxon>
        <taxon>Gunneridae</taxon>
        <taxon>Pentapetalae</taxon>
        <taxon>asterids</taxon>
        <taxon>campanulids</taxon>
        <taxon>Asterales</taxon>
        <taxon>Asteraceae</taxon>
        <taxon>Asteroideae</taxon>
        <taxon>Anthemideae</taxon>
        <taxon>Artemisiinae</taxon>
        <taxon>Artemisia</taxon>
    </lineage>
</organism>
<feature type="compositionally biased region" description="Basic and acidic residues" evidence="1">
    <location>
        <begin position="146"/>
        <end position="165"/>
    </location>
</feature>
<sequence length="211" mass="23089">MHYCEFDDYDHLAEEDLLPTFLNTHTADMFAAEFCALMSREGYSIKDDDIQTKPVSVVQSTDGQHNRAPGPLVIAGIPPVTQDIYRQSSNDAKPLSVGTSNVALGSTNNMWMNLEGGGFSVPSSSSLITEALDSLMHSSDAIITHTDAKPAREGRDGSGLKRRDQIVQSTSPIAPVTTTKRSPPSYDTTITFDDSRETWGNKERPTVERHS</sequence>
<dbReference type="EMBL" id="PKPP01001663">
    <property type="protein sequence ID" value="PWA80867.1"/>
    <property type="molecule type" value="Genomic_DNA"/>
</dbReference>
<evidence type="ECO:0000313" key="3">
    <source>
        <dbReference type="EMBL" id="PWA80867.1"/>
    </source>
</evidence>
<dbReference type="AlphaFoldDB" id="A0A2U1P5A9"/>
<dbReference type="InterPro" id="IPR046467">
    <property type="entry name" value="PHL_dom"/>
</dbReference>
<comment type="caution">
    <text evidence="3">The sequence shown here is derived from an EMBL/GenBank/DDBJ whole genome shotgun (WGS) entry which is preliminary data.</text>
</comment>
<feature type="compositionally biased region" description="Polar residues" evidence="1">
    <location>
        <begin position="166"/>
        <end position="192"/>
    </location>
</feature>
<feature type="domain" description="PHL" evidence="2">
    <location>
        <begin position="1"/>
        <end position="54"/>
    </location>
</feature>
<evidence type="ECO:0000259" key="2">
    <source>
        <dbReference type="Pfam" id="PF20474"/>
    </source>
</evidence>
<dbReference type="STRING" id="35608.A0A2U1P5A9"/>
<evidence type="ECO:0000256" key="1">
    <source>
        <dbReference type="SAM" id="MobiDB-lite"/>
    </source>
</evidence>
<dbReference type="Pfam" id="PF20474">
    <property type="entry name" value="PHL"/>
    <property type="match status" value="1"/>
</dbReference>